<reference evidence="17 18" key="1">
    <citation type="submission" date="2019-08" db="EMBL/GenBank/DDBJ databases">
        <title>Genome sequence of Gillisia hiemivivida IC154 (type strain).</title>
        <authorList>
            <person name="Bowman J.P."/>
        </authorList>
    </citation>
    <scope>NUCLEOTIDE SEQUENCE [LARGE SCALE GENOMIC DNA]</scope>
    <source>
        <strain evidence="17 18">IC154</strain>
    </source>
</reference>
<proteinExistence type="inferred from homology"/>
<dbReference type="InterPro" id="IPR040442">
    <property type="entry name" value="Pyrv_kinase-like_dom_sf"/>
</dbReference>
<evidence type="ECO:0000256" key="6">
    <source>
        <dbReference type="ARBA" id="ARBA00022723"/>
    </source>
</evidence>
<dbReference type="UniPathway" id="UPA00109">
    <property type="reaction ID" value="UER00188"/>
</dbReference>
<keyword evidence="12 17" id="KW-0670">Pyruvate</keyword>
<dbReference type="InterPro" id="IPR011037">
    <property type="entry name" value="Pyrv_Knase-like_insert_dom_sf"/>
</dbReference>
<evidence type="ECO:0000313" key="17">
    <source>
        <dbReference type="EMBL" id="TXD93509.1"/>
    </source>
</evidence>
<evidence type="ECO:0000313" key="18">
    <source>
        <dbReference type="Proteomes" id="UP000321367"/>
    </source>
</evidence>
<dbReference type="EC" id="2.7.1.40" evidence="4 13"/>
<dbReference type="InterPro" id="IPR015795">
    <property type="entry name" value="Pyrv_Knase_C"/>
</dbReference>
<evidence type="ECO:0000256" key="13">
    <source>
        <dbReference type="NCBIfam" id="TIGR01064"/>
    </source>
</evidence>
<comment type="catalytic activity">
    <reaction evidence="14">
        <text>pyruvate + ATP = phosphoenolpyruvate + ADP + H(+)</text>
        <dbReference type="Rhea" id="RHEA:18157"/>
        <dbReference type="ChEBI" id="CHEBI:15361"/>
        <dbReference type="ChEBI" id="CHEBI:15378"/>
        <dbReference type="ChEBI" id="CHEBI:30616"/>
        <dbReference type="ChEBI" id="CHEBI:58702"/>
        <dbReference type="ChEBI" id="CHEBI:456216"/>
        <dbReference type="EC" id="2.7.1.40"/>
    </reaction>
</comment>
<dbReference type="InterPro" id="IPR015806">
    <property type="entry name" value="Pyrv_Knase_insert_dom_sf"/>
</dbReference>
<keyword evidence="5 14" id="KW-0808">Transferase</keyword>
<dbReference type="Gene3D" id="3.20.20.60">
    <property type="entry name" value="Phosphoenolpyruvate-binding domains"/>
    <property type="match status" value="1"/>
</dbReference>
<evidence type="ECO:0000256" key="14">
    <source>
        <dbReference type="RuleBase" id="RU000504"/>
    </source>
</evidence>
<protein>
    <recommendedName>
        <fullName evidence="4 13">Pyruvate kinase</fullName>
        <ecNumber evidence="4 13">2.7.1.40</ecNumber>
    </recommendedName>
</protein>
<evidence type="ECO:0000256" key="11">
    <source>
        <dbReference type="ARBA" id="ARBA00023152"/>
    </source>
</evidence>
<evidence type="ECO:0000256" key="8">
    <source>
        <dbReference type="ARBA" id="ARBA00022777"/>
    </source>
</evidence>
<dbReference type="RefSeq" id="WP_146932543.1">
    <property type="nucleotide sequence ID" value="NZ_CBCSHZ010000013.1"/>
</dbReference>
<dbReference type="InterPro" id="IPR015813">
    <property type="entry name" value="Pyrv/PenolPyrv_kinase-like_dom"/>
</dbReference>
<evidence type="ECO:0000256" key="10">
    <source>
        <dbReference type="ARBA" id="ARBA00022842"/>
    </source>
</evidence>
<dbReference type="SUPFAM" id="SSF52935">
    <property type="entry name" value="PK C-terminal domain-like"/>
    <property type="match status" value="1"/>
</dbReference>
<evidence type="ECO:0000256" key="2">
    <source>
        <dbReference type="ARBA" id="ARBA00004997"/>
    </source>
</evidence>
<dbReference type="Pfam" id="PF00224">
    <property type="entry name" value="PK"/>
    <property type="match status" value="1"/>
</dbReference>
<dbReference type="GO" id="GO:0005524">
    <property type="term" value="F:ATP binding"/>
    <property type="evidence" value="ECO:0007669"/>
    <property type="project" value="UniProtKB-KW"/>
</dbReference>
<evidence type="ECO:0000256" key="12">
    <source>
        <dbReference type="ARBA" id="ARBA00023317"/>
    </source>
</evidence>
<keyword evidence="7" id="KW-0547">Nucleotide-binding</keyword>
<dbReference type="InterPro" id="IPR015793">
    <property type="entry name" value="Pyrv_Knase_brl"/>
</dbReference>
<comment type="similarity">
    <text evidence="3 14">Belongs to the pyruvate kinase family.</text>
</comment>
<evidence type="ECO:0000256" key="5">
    <source>
        <dbReference type="ARBA" id="ARBA00022679"/>
    </source>
</evidence>
<dbReference type="AlphaFoldDB" id="A0A5C6ZRQ6"/>
<keyword evidence="18" id="KW-1185">Reference proteome</keyword>
<dbReference type="InterPro" id="IPR001697">
    <property type="entry name" value="Pyr_Knase"/>
</dbReference>
<dbReference type="Pfam" id="PF02887">
    <property type="entry name" value="PK_C"/>
    <property type="match status" value="1"/>
</dbReference>
<dbReference type="Gene3D" id="2.40.33.10">
    <property type="entry name" value="PK beta-barrel domain-like"/>
    <property type="match status" value="1"/>
</dbReference>
<dbReference type="NCBIfam" id="TIGR01064">
    <property type="entry name" value="pyruv_kin"/>
    <property type="match status" value="1"/>
</dbReference>
<dbReference type="GO" id="GO:0004743">
    <property type="term" value="F:pyruvate kinase activity"/>
    <property type="evidence" value="ECO:0007669"/>
    <property type="project" value="UniProtKB-UniRule"/>
</dbReference>
<comment type="caution">
    <text evidence="17">The sequence shown here is derived from an EMBL/GenBank/DDBJ whole genome shotgun (WGS) entry which is preliminary data.</text>
</comment>
<dbReference type="GO" id="GO:0000287">
    <property type="term" value="F:magnesium ion binding"/>
    <property type="evidence" value="ECO:0007669"/>
    <property type="project" value="UniProtKB-UniRule"/>
</dbReference>
<dbReference type="EMBL" id="VORY01000010">
    <property type="protein sequence ID" value="TXD93509.1"/>
    <property type="molecule type" value="Genomic_DNA"/>
</dbReference>
<gene>
    <name evidence="17" type="primary">pyk</name>
    <name evidence="17" type="ORF">ES724_09835</name>
</gene>
<dbReference type="InterPro" id="IPR036918">
    <property type="entry name" value="Pyrv_Knase_C_sf"/>
</dbReference>
<keyword evidence="11 14" id="KW-0324">Glycolysis</keyword>
<keyword evidence="9" id="KW-0067">ATP-binding</keyword>
<dbReference type="FunFam" id="2.40.33.10:FF:000001">
    <property type="entry name" value="Pyruvate kinase"/>
    <property type="match status" value="1"/>
</dbReference>
<keyword evidence="6" id="KW-0479">Metal-binding</keyword>
<comment type="cofactor">
    <cofactor evidence="1">
        <name>K(+)</name>
        <dbReference type="ChEBI" id="CHEBI:29103"/>
    </cofactor>
</comment>
<dbReference type="GO" id="GO:0030955">
    <property type="term" value="F:potassium ion binding"/>
    <property type="evidence" value="ECO:0007669"/>
    <property type="project" value="UniProtKB-UniRule"/>
</dbReference>
<organism evidence="17 18">
    <name type="scientific">Gillisia hiemivivida</name>
    <dbReference type="NCBI Taxonomy" id="291190"/>
    <lineage>
        <taxon>Bacteria</taxon>
        <taxon>Pseudomonadati</taxon>
        <taxon>Bacteroidota</taxon>
        <taxon>Flavobacteriia</taxon>
        <taxon>Flavobacteriales</taxon>
        <taxon>Flavobacteriaceae</taxon>
        <taxon>Gillisia</taxon>
    </lineage>
</organism>
<dbReference type="SUPFAM" id="SSF50800">
    <property type="entry name" value="PK beta-barrel domain-like"/>
    <property type="match status" value="1"/>
</dbReference>
<evidence type="ECO:0000256" key="3">
    <source>
        <dbReference type="ARBA" id="ARBA00008663"/>
    </source>
</evidence>
<name>A0A5C6ZRQ6_9FLAO</name>
<dbReference type="OrthoDB" id="9812123at2"/>
<dbReference type="NCBIfam" id="NF004978">
    <property type="entry name" value="PRK06354.1"/>
    <property type="match status" value="1"/>
</dbReference>
<dbReference type="Gene3D" id="3.40.1380.20">
    <property type="entry name" value="Pyruvate kinase, C-terminal domain"/>
    <property type="match status" value="1"/>
</dbReference>
<dbReference type="Proteomes" id="UP000321367">
    <property type="component" value="Unassembled WGS sequence"/>
</dbReference>
<keyword evidence="8 14" id="KW-0418">Kinase</keyword>
<dbReference type="NCBIfam" id="NF004491">
    <property type="entry name" value="PRK05826.1"/>
    <property type="match status" value="1"/>
</dbReference>
<dbReference type="PRINTS" id="PR01050">
    <property type="entry name" value="PYRUVTKNASE"/>
</dbReference>
<dbReference type="InterPro" id="IPR018209">
    <property type="entry name" value="Pyrv_Knase_AS"/>
</dbReference>
<sequence>MPANKRTKIVATLGPATSEKSVLKDMLEAGVNVFRVNFSHADYEDVKERIKMIRELNEEFGYTAAILADLQGPKLRVGKMKEEVVVNPGDQIIFATGKEFKGTASRVYMNYAQFPRDVQPGERVLLDDGKLMFEIISTNKTDEVVAKVIQGGPLKSRKGVNLPNTKISLPALTTKDIKDAIFACELEVDWIALSFVRHAEDLMELQELIKKHSDHKIPIIAKIEKPEGVENIDKIVAYCDGLMVARGDLGVEIPAQEVPLIQKQLVLIAKKARIPVIIATQMMETMITSLTPTRAEVNDVANSVMDGADAVMLSGETSVGKYPVQVIEKMTQIIKSVENSPLIKVPHDPPHVRTNRYITKSVCFHAAIMANEIKAKAICTLTNSGYTAFQISAWRPESTILVFTSNHRILSQLSLLWGVKAFFYDKFSSTDETIEDINKIASDNGYAEVGDFIINLAAMPIADKGMVNTLRVSEIK</sequence>
<accession>A0A5C6ZRQ6</accession>
<evidence type="ECO:0000256" key="9">
    <source>
        <dbReference type="ARBA" id="ARBA00022840"/>
    </source>
</evidence>
<dbReference type="PANTHER" id="PTHR11817">
    <property type="entry name" value="PYRUVATE KINASE"/>
    <property type="match status" value="1"/>
</dbReference>
<dbReference type="PROSITE" id="PS00110">
    <property type="entry name" value="PYRUVATE_KINASE"/>
    <property type="match status" value="1"/>
</dbReference>
<keyword evidence="10 14" id="KW-0460">Magnesium</keyword>
<evidence type="ECO:0000256" key="4">
    <source>
        <dbReference type="ARBA" id="ARBA00012142"/>
    </source>
</evidence>
<evidence type="ECO:0000259" key="16">
    <source>
        <dbReference type="Pfam" id="PF02887"/>
    </source>
</evidence>
<dbReference type="SUPFAM" id="SSF51621">
    <property type="entry name" value="Phosphoenolpyruvate/pyruvate domain"/>
    <property type="match status" value="1"/>
</dbReference>
<dbReference type="GO" id="GO:0016301">
    <property type="term" value="F:kinase activity"/>
    <property type="evidence" value="ECO:0007669"/>
    <property type="project" value="UniProtKB-KW"/>
</dbReference>
<evidence type="ECO:0000256" key="1">
    <source>
        <dbReference type="ARBA" id="ARBA00001958"/>
    </source>
</evidence>
<evidence type="ECO:0000256" key="7">
    <source>
        <dbReference type="ARBA" id="ARBA00022741"/>
    </source>
</evidence>
<comment type="pathway">
    <text evidence="2 14">Carbohydrate degradation; glycolysis; pyruvate from D-glyceraldehyde 3-phosphate: step 5/5.</text>
</comment>
<evidence type="ECO:0000259" key="15">
    <source>
        <dbReference type="Pfam" id="PF00224"/>
    </source>
</evidence>
<feature type="domain" description="Pyruvate kinase barrel" evidence="15">
    <location>
        <begin position="5"/>
        <end position="326"/>
    </location>
</feature>
<feature type="domain" description="Pyruvate kinase C-terminal" evidence="16">
    <location>
        <begin position="361"/>
        <end position="472"/>
    </location>
</feature>